<dbReference type="RefSeq" id="XP_056792243.1">
    <property type="nucleotide sequence ID" value="XM_056932284.1"/>
</dbReference>
<dbReference type="SUPFAM" id="SSF55729">
    <property type="entry name" value="Acyl-CoA N-acyltransferases (Nat)"/>
    <property type="match status" value="1"/>
</dbReference>
<feature type="domain" description="N-acetyltransferase" evidence="1">
    <location>
        <begin position="84"/>
        <end position="222"/>
    </location>
</feature>
<evidence type="ECO:0000313" key="3">
    <source>
        <dbReference type="Proteomes" id="UP001148312"/>
    </source>
</evidence>
<reference evidence="2" key="1">
    <citation type="submission" date="2022-12" db="EMBL/GenBank/DDBJ databases">
        <authorList>
            <person name="Petersen C."/>
        </authorList>
    </citation>
    <scope>NUCLEOTIDE SEQUENCE</scope>
    <source>
        <strain evidence="2">IBT 30728</strain>
    </source>
</reference>
<dbReference type="PROSITE" id="PS51186">
    <property type="entry name" value="GNAT"/>
    <property type="match status" value="1"/>
</dbReference>
<dbReference type="AlphaFoldDB" id="A0A9X0BZ38"/>
<accession>A0A9X0BZ38</accession>
<dbReference type="InterPro" id="IPR016181">
    <property type="entry name" value="Acyl_CoA_acyltransferase"/>
</dbReference>
<evidence type="ECO:0000313" key="2">
    <source>
        <dbReference type="EMBL" id="KAJ5491114.1"/>
    </source>
</evidence>
<sequence>MAIKVVPLTEEDIPATVEVIQQAFADDPYFNWVFDKSSFNPQRNYDSLAARCRWGIKNAIFEVAKDTGADSASPSILGVSCWLAPQQESQPESWYSWYQSWVLSWRQLVTNIRYGGRGGLRTHRYWIWKDRQQEAQKSIWDDPRGYYFCNIVAVSPEAQGRGVGRRLFESVTNKADREGMKCYLESSKKEPNVKIYEKMGFEMRKEMECRDGDDVCMYLANFGISGGVHIDLLYGAGAQSHSVEESWRVETPILRDLRL</sequence>
<dbReference type="CDD" id="cd04301">
    <property type="entry name" value="NAT_SF"/>
    <property type="match status" value="1"/>
</dbReference>
<dbReference type="Pfam" id="PF13508">
    <property type="entry name" value="Acetyltransf_7"/>
    <property type="match status" value="1"/>
</dbReference>
<name>A0A9X0BZ38_9EURO</name>
<protein>
    <recommendedName>
        <fullName evidence="1">N-acetyltransferase domain-containing protein</fullName>
    </recommendedName>
</protein>
<dbReference type="InterPro" id="IPR052523">
    <property type="entry name" value="Trichothecene_AcTrans"/>
</dbReference>
<dbReference type="GeneID" id="81622533"/>
<dbReference type="Proteomes" id="UP001148312">
    <property type="component" value="Unassembled WGS sequence"/>
</dbReference>
<dbReference type="PANTHER" id="PTHR42791:SF4">
    <property type="entry name" value="ACETYLTRANSFERASE, GNAT FAMILY FAMILY (AFU_ORTHOLOGUE AFUA_4G09540)-RELATED"/>
    <property type="match status" value="1"/>
</dbReference>
<dbReference type="PANTHER" id="PTHR42791">
    <property type="entry name" value="GNAT FAMILY ACETYLTRANSFERASE"/>
    <property type="match status" value="1"/>
</dbReference>
<comment type="caution">
    <text evidence="2">The sequence shown here is derived from an EMBL/GenBank/DDBJ whole genome shotgun (WGS) entry which is preliminary data.</text>
</comment>
<keyword evidence="3" id="KW-1185">Reference proteome</keyword>
<reference evidence="2" key="2">
    <citation type="journal article" date="2023" name="IMA Fungus">
        <title>Comparative genomic study of the Penicillium genus elucidates a diverse pangenome and 15 lateral gene transfer events.</title>
        <authorList>
            <person name="Petersen C."/>
            <person name="Sorensen T."/>
            <person name="Nielsen M.R."/>
            <person name="Sondergaard T.E."/>
            <person name="Sorensen J.L."/>
            <person name="Fitzpatrick D.A."/>
            <person name="Frisvad J.C."/>
            <person name="Nielsen K.L."/>
        </authorList>
    </citation>
    <scope>NUCLEOTIDE SEQUENCE</scope>
    <source>
        <strain evidence="2">IBT 30728</strain>
    </source>
</reference>
<dbReference type="Gene3D" id="3.40.630.30">
    <property type="match status" value="1"/>
</dbReference>
<evidence type="ECO:0000259" key="1">
    <source>
        <dbReference type="PROSITE" id="PS51186"/>
    </source>
</evidence>
<dbReference type="GO" id="GO:0016747">
    <property type="term" value="F:acyltransferase activity, transferring groups other than amino-acyl groups"/>
    <property type="evidence" value="ECO:0007669"/>
    <property type="project" value="InterPro"/>
</dbReference>
<proteinExistence type="predicted"/>
<organism evidence="2 3">
    <name type="scientific">Penicillium diatomitis</name>
    <dbReference type="NCBI Taxonomy" id="2819901"/>
    <lineage>
        <taxon>Eukaryota</taxon>
        <taxon>Fungi</taxon>
        <taxon>Dikarya</taxon>
        <taxon>Ascomycota</taxon>
        <taxon>Pezizomycotina</taxon>
        <taxon>Eurotiomycetes</taxon>
        <taxon>Eurotiomycetidae</taxon>
        <taxon>Eurotiales</taxon>
        <taxon>Aspergillaceae</taxon>
        <taxon>Penicillium</taxon>
    </lineage>
</organism>
<gene>
    <name evidence="2" type="ORF">N7539_002681</name>
</gene>
<dbReference type="EMBL" id="JAPWDQ010000003">
    <property type="protein sequence ID" value="KAJ5491114.1"/>
    <property type="molecule type" value="Genomic_DNA"/>
</dbReference>
<dbReference type="InterPro" id="IPR000182">
    <property type="entry name" value="GNAT_dom"/>
</dbReference>